<evidence type="ECO:0000256" key="1">
    <source>
        <dbReference type="ARBA" id="ARBA00004196"/>
    </source>
</evidence>
<dbReference type="InterPro" id="IPR006311">
    <property type="entry name" value="TAT_signal"/>
</dbReference>
<dbReference type="Proteomes" id="UP001555826">
    <property type="component" value="Unassembled WGS sequence"/>
</dbReference>
<dbReference type="InterPro" id="IPR025997">
    <property type="entry name" value="SBP_2_dom"/>
</dbReference>
<feature type="domain" description="Periplasmic binding protein" evidence="4">
    <location>
        <begin position="66"/>
        <end position="306"/>
    </location>
</feature>
<name>A0ABV3PBP1_9ACTN</name>
<dbReference type="EMBL" id="JBFNQN010000015">
    <property type="protein sequence ID" value="MEW9267059.1"/>
    <property type="molecule type" value="Genomic_DNA"/>
</dbReference>
<sequence length="334" mass="34599">MVSRRTLLLGAGLSVVGGTTACGTMSEQPASGGTAGASSGPRPVKKILFDYPFTSLPIYAALTPIMVDYAKTKSVGFELTNDNNDLSQQITNLTTYLNSDVDAVVSFPADPASLEAMAKQYKAAGKYWVTYGGDLPTQDATLQFSFEDSGKQLADHAGTWVNETLGGSAKVLVIEDQTIQIGRERTKGLVEGLKATAPGAEVVVQQQGVSPSEGLSVTSAALAQHPDIAVVLTAVGDAAQGAYQALVTAGRPETDAKTYVGGLDANLFALQKMKAGTFFRATVTVDGIAIARAVVDIPLALGQGKKDASIDLPVALITMDDPAAVDAQIKIFGG</sequence>
<protein>
    <submittedName>
        <fullName evidence="5">Sugar ABC transporter substrate-binding protein</fullName>
    </submittedName>
</protein>
<dbReference type="PROSITE" id="PS51257">
    <property type="entry name" value="PROKAR_LIPOPROTEIN"/>
    <property type="match status" value="1"/>
</dbReference>
<evidence type="ECO:0000256" key="2">
    <source>
        <dbReference type="ARBA" id="ARBA00007639"/>
    </source>
</evidence>
<evidence type="ECO:0000259" key="4">
    <source>
        <dbReference type="Pfam" id="PF13407"/>
    </source>
</evidence>
<keyword evidence="3" id="KW-0732">Signal</keyword>
<organism evidence="5 6">
    <name type="scientific">Kineococcus endophyticus</name>
    <dbReference type="NCBI Taxonomy" id="1181883"/>
    <lineage>
        <taxon>Bacteria</taxon>
        <taxon>Bacillati</taxon>
        <taxon>Actinomycetota</taxon>
        <taxon>Actinomycetes</taxon>
        <taxon>Kineosporiales</taxon>
        <taxon>Kineosporiaceae</taxon>
        <taxon>Kineococcus</taxon>
    </lineage>
</organism>
<comment type="subcellular location">
    <subcellularLocation>
        <location evidence="1">Cell envelope</location>
    </subcellularLocation>
</comment>
<dbReference type="InterPro" id="IPR028082">
    <property type="entry name" value="Peripla_BP_I"/>
</dbReference>
<reference evidence="5 6" key="1">
    <citation type="submission" date="2024-07" db="EMBL/GenBank/DDBJ databases">
        <authorList>
            <person name="Thanompreechachai J."/>
            <person name="Duangmal K."/>
        </authorList>
    </citation>
    <scope>NUCLEOTIDE SEQUENCE [LARGE SCALE GENOMIC DNA]</scope>
    <source>
        <strain evidence="5 6">KCTC 19886</strain>
    </source>
</reference>
<keyword evidence="6" id="KW-1185">Reference proteome</keyword>
<dbReference type="PROSITE" id="PS51318">
    <property type="entry name" value="TAT"/>
    <property type="match status" value="1"/>
</dbReference>
<comment type="similarity">
    <text evidence="2">Belongs to the bacterial solute-binding protein 2 family.</text>
</comment>
<dbReference type="SUPFAM" id="SSF53822">
    <property type="entry name" value="Periplasmic binding protein-like I"/>
    <property type="match status" value="1"/>
</dbReference>
<dbReference type="PANTHER" id="PTHR46847">
    <property type="entry name" value="D-ALLOSE-BINDING PERIPLASMIC PROTEIN-RELATED"/>
    <property type="match status" value="1"/>
</dbReference>
<gene>
    <name evidence="5" type="ORF">AB1207_20095</name>
</gene>
<evidence type="ECO:0000313" key="5">
    <source>
        <dbReference type="EMBL" id="MEW9267059.1"/>
    </source>
</evidence>
<dbReference type="Gene3D" id="3.40.50.2300">
    <property type="match status" value="2"/>
</dbReference>
<dbReference type="CDD" id="cd01536">
    <property type="entry name" value="PBP1_ABC_sugar_binding-like"/>
    <property type="match status" value="1"/>
</dbReference>
<dbReference type="Pfam" id="PF13407">
    <property type="entry name" value="Peripla_BP_4"/>
    <property type="match status" value="1"/>
</dbReference>
<accession>A0ABV3PBP1</accession>
<evidence type="ECO:0000256" key="3">
    <source>
        <dbReference type="ARBA" id="ARBA00022729"/>
    </source>
</evidence>
<comment type="caution">
    <text evidence="5">The sequence shown here is derived from an EMBL/GenBank/DDBJ whole genome shotgun (WGS) entry which is preliminary data.</text>
</comment>
<dbReference type="PANTHER" id="PTHR46847:SF1">
    <property type="entry name" value="D-ALLOSE-BINDING PERIPLASMIC PROTEIN-RELATED"/>
    <property type="match status" value="1"/>
</dbReference>
<dbReference type="RefSeq" id="WP_367640245.1">
    <property type="nucleotide sequence ID" value="NZ_JBFNQN010000015.1"/>
</dbReference>
<evidence type="ECO:0000313" key="6">
    <source>
        <dbReference type="Proteomes" id="UP001555826"/>
    </source>
</evidence>
<proteinExistence type="inferred from homology"/>